<dbReference type="OrthoDB" id="4777143at2759"/>
<sequence>MGLSIVLLPTEILAECFSLITPSAFVPGPLPIGSGDPGHEYFLYRSTLAALCLASKRCNEVAYPLLYQSVIVRNDREVVSLFFTLLVDFYLPTPKAGRAIRYFACLNTLGHHHTGIKELFARYKDNLTTRSYPSKAQRPKQKFLDHILDEIDSDKDPERLGMLFRLLAYILRYAPGIQDVLLQVPDNDYTPQDEGMGELLIALNSLSATVRLQCDPTIIDWAAIRRNHTSFDAISRGHEHMILGTRLDFLDVFLHTSVAHLEFIHDCGRWVWLFGRHVSHHNDDRNDSGWTIFEREHDEAANASLRLNTVQDLRLYDSRSAPFWIDRLLRYSPNLKSFTWTFCPHDWMKSYTFQDLGRLKPSMKVNEALLAGADKIERLTIECTEGICGPVTCLAAYNKLRHLTIDLPTLFYNPDNSESSLISEELQELSLGRLIPPSVETLELIEKSFILATMEVTAGNRDQILSALFTNLAEDRRAGTLPNIRRVTFRALPSPGASPDNALGHASQIQEWQGVLKRASVELIWAWQHTSEVREPEELQADDDWVYDDYDDLLGIYSPRRSFQANTRISLMAMLRSQ</sequence>
<dbReference type="RefSeq" id="XP_045958327.1">
    <property type="nucleotide sequence ID" value="XM_046107270.1"/>
</dbReference>
<dbReference type="GeneID" id="70136161"/>
<evidence type="ECO:0000313" key="2">
    <source>
        <dbReference type="Proteomes" id="UP000758603"/>
    </source>
</evidence>
<dbReference type="Proteomes" id="UP000758603">
    <property type="component" value="Unassembled WGS sequence"/>
</dbReference>
<organism evidence="1 2">
    <name type="scientific">Truncatella angustata</name>
    <dbReference type="NCBI Taxonomy" id="152316"/>
    <lineage>
        <taxon>Eukaryota</taxon>
        <taxon>Fungi</taxon>
        <taxon>Dikarya</taxon>
        <taxon>Ascomycota</taxon>
        <taxon>Pezizomycotina</taxon>
        <taxon>Sordariomycetes</taxon>
        <taxon>Xylariomycetidae</taxon>
        <taxon>Amphisphaeriales</taxon>
        <taxon>Sporocadaceae</taxon>
        <taxon>Truncatella</taxon>
    </lineage>
</organism>
<dbReference type="EMBL" id="JAGPXC010000004">
    <property type="protein sequence ID" value="KAH6654057.1"/>
    <property type="molecule type" value="Genomic_DNA"/>
</dbReference>
<comment type="caution">
    <text evidence="1">The sequence shown here is derived from an EMBL/GenBank/DDBJ whole genome shotgun (WGS) entry which is preliminary data.</text>
</comment>
<gene>
    <name evidence="1" type="ORF">BKA67DRAFT_658388</name>
</gene>
<protein>
    <submittedName>
        <fullName evidence="1">Uncharacterized protein</fullName>
    </submittedName>
</protein>
<dbReference type="AlphaFoldDB" id="A0A9P8UKR0"/>
<proteinExistence type="predicted"/>
<name>A0A9P8UKR0_9PEZI</name>
<keyword evidence="2" id="KW-1185">Reference proteome</keyword>
<accession>A0A9P8UKR0</accession>
<evidence type="ECO:0000313" key="1">
    <source>
        <dbReference type="EMBL" id="KAH6654057.1"/>
    </source>
</evidence>
<reference evidence="1" key="1">
    <citation type="journal article" date="2021" name="Nat. Commun.">
        <title>Genetic determinants of endophytism in the Arabidopsis root mycobiome.</title>
        <authorList>
            <person name="Mesny F."/>
            <person name="Miyauchi S."/>
            <person name="Thiergart T."/>
            <person name="Pickel B."/>
            <person name="Atanasova L."/>
            <person name="Karlsson M."/>
            <person name="Huettel B."/>
            <person name="Barry K.W."/>
            <person name="Haridas S."/>
            <person name="Chen C."/>
            <person name="Bauer D."/>
            <person name="Andreopoulos W."/>
            <person name="Pangilinan J."/>
            <person name="LaButti K."/>
            <person name="Riley R."/>
            <person name="Lipzen A."/>
            <person name="Clum A."/>
            <person name="Drula E."/>
            <person name="Henrissat B."/>
            <person name="Kohler A."/>
            <person name="Grigoriev I.V."/>
            <person name="Martin F.M."/>
            <person name="Hacquard S."/>
        </authorList>
    </citation>
    <scope>NUCLEOTIDE SEQUENCE</scope>
    <source>
        <strain evidence="1">MPI-SDFR-AT-0073</strain>
    </source>
</reference>